<feature type="region of interest" description="Disordered" evidence="1">
    <location>
        <begin position="22"/>
        <end position="86"/>
    </location>
</feature>
<feature type="compositionally biased region" description="Basic and acidic residues" evidence="1">
    <location>
        <begin position="30"/>
        <end position="40"/>
    </location>
</feature>
<evidence type="ECO:0000256" key="1">
    <source>
        <dbReference type="SAM" id="MobiDB-lite"/>
    </source>
</evidence>
<gene>
    <name evidence="2" type="ORF">sS8_1617</name>
</gene>
<accession>A0A250KPI0</accession>
<evidence type="ECO:0000313" key="3">
    <source>
        <dbReference type="Proteomes" id="UP000266313"/>
    </source>
</evidence>
<dbReference type="KEGG" id="mmai:sS8_1617"/>
<organism evidence="2 3">
    <name type="scientific">Methylocaldum marinum</name>
    <dbReference type="NCBI Taxonomy" id="1432792"/>
    <lineage>
        <taxon>Bacteria</taxon>
        <taxon>Pseudomonadati</taxon>
        <taxon>Pseudomonadota</taxon>
        <taxon>Gammaproteobacteria</taxon>
        <taxon>Methylococcales</taxon>
        <taxon>Methylococcaceae</taxon>
        <taxon>Methylocaldum</taxon>
    </lineage>
</organism>
<evidence type="ECO:0000313" key="2">
    <source>
        <dbReference type="EMBL" id="BBA33575.1"/>
    </source>
</evidence>
<keyword evidence="3" id="KW-1185">Reference proteome</keyword>
<protein>
    <submittedName>
        <fullName evidence="2">Putative outer membrane protein, OMP85 family</fullName>
    </submittedName>
</protein>
<reference evidence="2 3" key="1">
    <citation type="submission" date="2016-12" db="EMBL/GenBank/DDBJ databases">
        <title>Genome sequencing of Methylocaldum marinum.</title>
        <authorList>
            <person name="Takeuchi M."/>
            <person name="Kamagata Y."/>
            <person name="Hiraoka S."/>
            <person name="Oshima K."/>
            <person name="Hattori M."/>
            <person name="Iwasaki W."/>
        </authorList>
    </citation>
    <scope>NUCLEOTIDE SEQUENCE [LARGE SCALE GENOMIC DNA]</scope>
    <source>
        <strain evidence="2 3">S8</strain>
    </source>
</reference>
<sequence>MDAGSIRRLLVVFLIIQHETSALAQGGAESTDRPSARKPDLPGLLGPSPPPGLSLPPEPETAPPPEPDEESFTIKGYAFEGNTAYR</sequence>
<dbReference type="Proteomes" id="UP000266313">
    <property type="component" value="Chromosome"/>
</dbReference>
<dbReference type="RefSeq" id="WP_119629173.1">
    <property type="nucleotide sequence ID" value="NZ_AP017928.1"/>
</dbReference>
<dbReference type="AlphaFoldDB" id="A0A250KPI0"/>
<name>A0A250KPI0_9GAMM</name>
<proteinExistence type="predicted"/>
<feature type="compositionally biased region" description="Pro residues" evidence="1">
    <location>
        <begin position="47"/>
        <end position="65"/>
    </location>
</feature>
<dbReference type="EMBL" id="AP017928">
    <property type="protein sequence ID" value="BBA33575.1"/>
    <property type="molecule type" value="Genomic_DNA"/>
</dbReference>